<evidence type="ECO:0000313" key="4">
    <source>
        <dbReference type="EMBL" id="CRH07005.1"/>
    </source>
</evidence>
<dbReference type="PROSITE" id="PS50125">
    <property type="entry name" value="GUANYLATE_CYCLASE_2"/>
    <property type="match status" value="1"/>
</dbReference>
<protein>
    <submittedName>
        <fullName evidence="4">Putative Adenylate/guanylate cyclase</fullName>
        <ecNumber evidence="4">4.6.1.1</ecNumber>
    </submittedName>
</protein>
<feature type="domain" description="Guanylate cyclase" evidence="2">
    <location>
        <begin position="466"/>
        <end position="598"/>
    </location>
</feature>
<dbReference type="GO" id="GO:0016020">
    <property type="term" value="C:membrane"/>
    <property type="evidence" value="ECO:0007669"/>
    <property type="project" value="InterPro"/>
</dbReference>
<feature type="transmembrane region" description="Helical" evidence="1">
    <location>
        <begin position="20"/>
        <end position="41"/>
    </location>
</feature>
<dbReference type="Gene3D" id="6.10.340.10">
    <property type="match status" value="1"/>
</dbReference>
<dbReference type="InterPro" id="IPR003660">
    <property type="entry name" value="HAMP_dom"/>
</dbReference>
<evidence type="ECO:0000256" key="1">
    <source>
        <dbReference type="SAM" id="Phobius"/>
    </source>
</evidence>
<dbReference type="GO" id="GO:0006171">
    <property type="term" value="P:cAMP biosynthetic process"/>
    <property type="evidence" value="ECO:0007669"/>
    <property type="project" value="TreeGrafter"/>
</dbReference>
<feature type="domain" description="HAMP" evidence="3">
    <location>
        <begin position="386"/>
        <end position="439"/>
    </location>
</feature>
<dbReference type="SMART" id="SM00044">
    <property type="entry name" value="CYCc"/>
    <property type="match status" value="1"/>
</dbReference>
<evidence type="ECO:0000259" key="2">
    <source>
        <dbReference type="PROSITE" id="PS50125"/>
    </source>
</evidence>
<reference evidence="4" key="1">
    <citation type="submission" date="2015-04" db="EMBL/GenBank/DDBJ databases">
        <authorList>
            <person name="Syromyatnikov M.Y."/>
            <person name="Popov V.N."/>
        </authorList>
    </citation>
    <scope>NUCLEOTIDE SEQUENCE</scope>
    <source>
        <strain evidence="4">MO-1</strain>
    </source>
</reference>
<dbReference type="InterPro" id="IPR050697">
    <property type="entry name" value="Adenylyl/Guanylyl_Cyclase_3/4"/>
</dbReference>
<dbReference type="PANTHER" id="PTHR43081:SF1">
    <property type="entry name" value="ADENYLATE CYCLASE, TERMINAL-DIFFERENTIATION SPECIFIC"/>
    <property type="match status" value="1"/>
</dbReference>
<dbReference type="SUPFAM" id="SSF55073">
    <property type="entry name" value="Nucleotide cyclase"/>
    <property type="match status" value="1"/>
</dbReference>
<dbReference type="InterPro" id="IPR001054">
    <property type="entry name" value="A/G_cyclase"/>
</dbReference>
<dbReference type="EC" id="4.6.1.1" evidence="4"/>
<dbReference type="AlphaFoldDB" id="A0A1S7LJD2"/>
<proteinExistence type="predicted"/>
<keyword evidence="1" id="KW-1133">Transmembrane helix</keyword>
<dbReference type="PROSITE" id="PS50885">
    <property type="entry name" value="HAMP"/>
    <property type="match status" value="1"/>
</dbReference>
<dbReference type="EMBL" id="LO017727">
    <property type="protein sequence ID" value="CRH07005.1"/>
    <property type="molecule type" value="Genomic_DNA"/>
</dbReference>
<sequence>MTVATPDNRTTAVSKRRVSLHLTILSILLLLMSSLAGWLTWYNYNQHSRATLAAADRLMAQVAETVVERFAGLMQPAFTLADALSASPALGVSTDRLSIRHPALAVMMRTLQSNPQFHALYIGFEDGRFYELISFIDRDGLRKKQGAPRGAAFWVYQVFPGKEGLNTVHSAYLNVEGELIDSNHSVTTSYDPRKRPWYLAAAQRDAAANSGVYLFHHEPKMGVTVSRKVAAREGAVLGLDLMIEEMSRFLQKQKFSPSSLSFLIREDGQFISHPDTKVAIKTSLVDGKMEAEAVKIQSLRDPVMLAVWQHFSQGEKQGALQFKVGHERYVGSITPMPKRYEQQAYLINMAPEEEFLGPLADIRQKTLHASLFAIVVSVLLLFWVSRGLARPLQEMVKETDRIRRFELDEPVSLHSHITELHRLIESVATMKHTLGLFSQYVPKALVRQLVEEQNANRLTGEYRTITLMFTDIADFTPLSEGLPPQELLNRMSSYFKEIGTAIRQQGGTIDKFMGDAVMSFWNAPRTDKQHARHACLAALTAANLSEQINQKWHAQGWSIMYTRFGLHTGEVVVGNVGSLDRINYTAIGSSVNLAARLEGLNKFYGTQILASESVLNEVGDSFLFRSVDVVVPKGASVPVRIYSLLGTVDDSLPLTYIYEDEQQWVAKWEQAYTAYRHRHWDEALEAFEVLAADRPDDKLCEIYVERVSRFKAAPPPEDWSGAEVFTTK</sequence>
<keyword evidence="4" id="KW-0456">Lyase</keyword>
<dbReference type="GO" id="GO:0035556">
    <property type="term" value="P:intracellular signal transduction"/>
    <property type="evidence" value="ECO:0007669"/>
    <property type="project" value="InterPro"/>
</dbReference>
<gene>
    <name evidence="4" type="ORF">MAGMO_2858</name>
</gene>
<dbReference type="PANTHER" id="PTHR43081">
    <property type="entry name" value="ADENYLATE CYCLASE, TERMINAL-DIFFERENTIATION SPECIFIC-RELATED"/>
    <property type="match status" value="1"/>
</dbReference>
<accession>A0A1S7LJD2</accession>
<dbReference type="Gene3D" id="3.30.70.1230">
    <property type="entry name" value="Nucleotide cyclase"/>
    <property type="match status" value="1"/>
</dbReference>
<keyword evidence="1" id="KW-0812">Transmembrane</keyword>
<dbReference type="InterPro" id="IPR029787">
    <property type="entry name" value="Nucleotide_cyclase"/>
</dbReference>
<organism evidence="4">
    <name type="scientific">Magnetococcus massalia (strain MO-1)</name>
    <dbReference type="NCBI Taxonomy" id="451514"/>
    <lineage>
        <taxon>Bacteria</taxon>
        <taxon>Pseudomonadati</taxon>
        <taxon>Pseudomonadota</taxon>
        <taxon>Magnetococcia</taxon>
        <taxon>Magnetococcales</taxon>
        <taxon>Magnetococcaceae</taxon>
        <taxon>Magnetococcus</taxon>
    </lineage>
</organism>
<dbReference type="CDD" id="cd07302">
    <property type="entry name" value="CHD"/>
    <property type="match status" value="1"/>
</dbReference>
<dbReference type="Gene3D" id="3.30.450.20">
    <property type="entry name" value="PAS domain"/>
    <property type="match status" value="1"/>
</dbReference>
<dbReference type="GO" id="GO:0004016">
    <property type="term" value="F:adenylate cyclase activity"/>
    <property type="evidence" value="ECO:0007669"/>
    <property type="project" value="UniProtKB-EC"/>
</dbReference>
<dbReference type="Pfam" id="PF00211">
    <property type="entry name" value="Guanylate_cyc"/>
    <property type="match status" value="1"/>
</dbReference>
<name>A0A1S7LJD2_MAGMO</name>
<keyword evidence="1" id="KW-0472">Membrane</keyword>
<evidence type="ECO:0000259" key="3">
    <source>
        <dbReference type="PROSITE" id="PS50885"/>
    </source>
</evidence>